<dbReference type="EMBL" id="AY325804">
    <property type="protein sequence ID" value="AAP86241.1"/>
    <property type="molecule type" value="Genomic_DNA"/>
</dbReference>
<reference evidence="1" key="2">
    <citation type="journal article" date="2007" name="Plasmid">
        <title>Characterization of a cryptic plasmid from Bacillus sphaericus strain LP1-G.</title>
        <authorList>
            <person name="Wu E."/>
            <person name="Jun L."/>
            <person name="Yuan Y."/>
            <person name="Yan J."/>
            <person name="Berry C."/>
            <person name="Yuan Z."/>
        </authorList>
    </citation>
    <scope>NUCLEOTIDE SEQUENCE</scope>
    <source>
        <plasmid evidence="1">pLG</plasmid>
    </source>
</reference>
<evidence type="ECO:0000313" key="1">
    <source>
        <dbReference type="EMBL" id="AAP86241.1"/>
    </source>
</evidence>
<keyword evidence="1" id="KW-0614">Plasmid</keyword>
<protein>
    <submittedName>
        <fullName evidence="1">LP1G.13</fullName>
    </submittedName>
</protein>
<organism evidence="1">
    <name type="scientific">Lysinibacillus sphaericus</name>
    <name type="common">Bacillus sphaericus</name>
    <dbReference type="NCBI Taxonomy" id="1421"/>
    <lineage>
        <taxon>Bacteria</taxon>
        <taxon>Bacillati</taxon>
        <taxon>Bacillota</taxon>
        <taxon>Bacilli</taxon>
        <taxon>Bacillales</taxon>
        <taxon>Bacillaceae</taxon>
        <taxon>Lysinibacillus</taxon>
    </lineage>
</organism>
<sequence>MLRGKKKEEEHFLDLDDRLIVWNEENHSCEIHYVTEVSDESVIVAGRFVAPKELCNVATSSEGRVYIYQAPAVAIQHIESLAKLEQSMVLQQITNYKPEPKENPNLDFKHWALVGLLFVAIIAAAF</sequence>
<dbReference type="RefSeq" id="WP_011154357.1">
    <property type="nucleotide sequence ID" value="NC_005242.1"/>
</dbReference>
<geneLocation type="plasmid" evidence="1">
    <name>pLG</name>
</geneLocation>
<reference evidence="1" key="1">
    <citation type="submission" date="2003-06" db="EMBL/GenBank/DDBJ databases">
        <title>Nucleotide sequence and replication properties of Bacillus sphaericus cryptic plasmid pLG.</title>
        <authorList>
            <person name="Liang J."/>
            <person name="Yuan Z."/>
            <person name="Yang Y."/>
            <person name="Xue J."/>
            <person name="Berry C."/>
            <person name="Cai Q."/>
        </authorList>
    </citation>
    <scope>NUCLEOTIDE SEQUENCE</scope>
    <source>
        <plasmid evidence="1">pLG</plasmid>
    </source>
</reference>
<accession>Q7WYK7</accession>
<dbReference type="AlphaFoldDB" id="Q7WYK7"/>
<name>Q7WYK7_LYSSH</name>
<proteinExistence type="predicted"/>